<accession>A0A087C4W8</accession>
<keyword evidence="3" id="KW-1185">Reference proteome</keyword>
<dbReference type="Proteomes" id="UP000029082">
    <property type="component" value="Unassembled WGS sequence"/>
</dbReference>
<feature type="transmembrane region" description="Helical" evidence="1">
    <location>
        <begin position="33"/>
        <end position="54"/>
    </location>
</feature>
<dbReference type="OrthoDB" id="9809977at2"/>
<gene>
    <name evidence="2" type="ORF">BMON_1583</name>
</gene>
<keyword evidence="1" id="KW-1133">Transmembrane helix</keyword>
<dbReference type="EMBL" id="JGZE01000004">
    <property type="protein sequence ID" value="KFI78318.1"/>
    <property type="molecule type" value="Genomic_DNA"/>
</dbReference>
<dbReference type="AlphaFoldDB" id="A0A087C4W8"/>
<feature type="transmembrane region" description="Helical" evidence="1">
    <location>
        <begin position="129"/>
        <end position="148"/>
    </location>
</feature>
<evidence type="ECO:0000313" key="3">
    <source>
        <dbReference type="Proteomes" id="UP000029082"/>
    </source>
</evidence>
<dbReference type="STRING" id="1437603.GCA_000771525_01525"/>
<dbReference type="RefSeq" id="WP_033512589.1">
    <property type="nucleotide sequence ID" value="NZ_JDUO01000005.1"/>
</dbReference>
<name>A0A087C4W8_9BIFI</name>
<comment type="caution">
    <text evidence="2">The sequence shown here is derived from an EMBL/GenBank/DDBJ whole genome shotgun (WGS) entry which is preliminary data.</text>
</comment>
<dbReference type="NCBIfam" id="NF038065">
    <property type="entry name" value="Pr6Pr"/>
    <property type="match status" value="1"/>
</dbReference>
<feature type="transmembrane region" description="Helical" evidence="1">
    <location>
        <begin position="7"/>
        <end position="27"/>
    </location>
</feature>
<evidence type="ECO:0000256" key="1">
    <source>
        <dbReference type="SAM" id="Phobius"/>
    </source>
</evidence>
<feature type="transmembrane region" description="Helical" evidence="1">
    <location>
        <begin position="176"/>
        <end position="197"/>
    </location>
</feature>
<dbReference type="InterPro" id="IPR049713">
    <property type="entry name" value="Pr6Pr-like"/>
</dbReference>
<reference evidence="2 3" key="1">
    <citation type="submission" date="2014-03" db="EMBL/GenBank/DDBJ databases">
        <title>Genomics of Bifidobacteria.</title>
        <authorList>
            <person name="Ventura M."/>
            <person name="Milani C."/>
            <person name="Lugli G.A."/>
        </authorList>
    </citation>
    <scope>NUCLEOTIDE SEQUENCE [LARGE SCALE GENOMIC DNA]</scope>
    <source>
        <strain evidence="2 3">DSM 21395</strain>
    </source>
</reference>
<sequence>MRYVVGLWRLATAFVCLASVSVAWHAVNYWVFFTFQTGLLLGFVMLWAGAASLLDGRQPPAWLKGCVTLFIIVTGLVAWLILPPDDPATAKYVFGIMTNILLHRVAPIMAVIDFLLFDKHRRIGWTYPLTWLLYFPVYLAFVLIRGWLWPHSGPRAGGDPYPYGFIDPTQISWEQLAINCVGMLAGFAILGLVIFLIDRILPAKPLVGR</sequence>
<dbReference type="eggNOG" id="ENOG5033H72">
    <property type="taxonomic scope" value="Bacteria"/>
</dbReference>
<organism evidence="2 3">
    <name type="scientific">Bifidobacterium mongoliense DSM 21395</name>
    <dbReference type="NCBI Taxonomy" id="1437603"/>
    <lineage>
        <taxon>Bacteria</taxon>
        <taxon>Bacillati</taxon>
        <taxon>Actinomycetota</taxon>
        <taxon>Actinomycetes</taxon>
        <taxon>Bifidobacteriales</taxon>
        <taxon>Bifidobacteriaceae</taxon>
        <taxon>Bifidobacterium</taxon>
    </lineage>
</organism>
<keyword evidence="1" id="KW-0812">Transmembrane</keyword>
<feature type="transmembrane region" description="Helical" evidence="1">
    <location>
        <begin position="61"/>
        <end position="82"/>
    </location>
</feature>
<evidence type="ECO:0000313" key="2">
    <source>
        <dbReference type="EMBL" id="KFI78318.1"/>
    </source>
</evidence>
<protein>
    <submittedName>
        <fullName evidence="2">Membrane protein</fullName>
    </submittedName>
</protein>
<feature type="transmembrane region" description="Helical" evidence="1">
    <location>
        <begin position="94"/>
        <end position="117"/>
    </location>
</feature>
<keyword evidence="1" id="KW-0472">Membrane</keyword>
<proteinExistence type="predicted"/>
<dbReference type="GeneID" id="93094563"/>